<sequence>MKHLLLLLTSTLLMPMIFVVVTKPTQAAGRMTCMYTTISSIHPAVSGSWAGHGKMDFSDGRYAVLFMNQPSYDTSSSFLMRQGDRVKICISNEPTKCPSNQGHRTITVRDLNRPVEFESINNGIAMAFPCEMPRRPPKIRSRFTWVLKNV</sequence>
<gene>
    <name evidence="1" type="ORF">CARN4_0117</name>
</gene>
<reference evidence="1" key="1">
    <citation type="submission" date="2009-10" db="EMBL/GenBank/DDBJ databases">
        <title>Diversity of trophic interactions inside an arsenic-rich microbial ecosystem.</title>
        <authorList>
            <person name="Bertin P.N."/>
            <person name="Heinrich-Salmeron A."/>
            <person name="Pelletier E."/>
            <person name="Goulhen-Chollet F."/>
            <person name="Arsene-Ploetze F."/>
            <person name="Gallien S."/>
            <person name="Calteau A."/>
            <person name="Vallenet D."/>
            <person name="Casiot C."/>
            <person name="Chane-Woon-Ming B."/>
            <person name="Giloteaux L."/>
            <person name="Barakat M."/>
            <person name="Bonnefoy V."/>
            <person name="Bruneel O."/>
            <person name="Chandler M."/>
            <person name="Cleiss J."/>
            <person name="Duran R."/>
            <person name="Elbaz-Poulichet F."/>
            <person name="Fonknechten N."/>
            <person name="Lauga B."/>
            <person name="Mornico D."/>
            <person name="Ortet P."/>
            <person name="Schaeffer C."/>
            <person name="Siguier P."/>
            <person name="Alexander Thil Smith A."/>
            <person name="Van Dorsselaer A."/>
            <person name="Weissenbach J."/>
            <person name="Medigue C."/>
            <person name="Le Paslier D."/>
        </authorList>
    </citation>
    <scope>NUCLEOTIDE SEQUENCE</scope>
</reference>
<accession>E6Q0R1</accession>
<evidence type="ECO:0000313" key="1">
    <source>
        <dbReference type="EMBL" id="CBI00771.1"/>
    </source>
</evidence>
<comment type="caution">
    <text evidence="1">The sequence shown here is derived from an EMBL/GenBank/DDBJ whole genome shotgun (WGS) entry which is preliminary data.</text>
</comment>
<organism evidence="1">
    <name type="scientific">mine drainage metagenome</name>
    <dbReference type="NCBI Taxonomy" id="410659"/>
    <lineage>
        <taxon>unclassified sequences</taxon>
        <taxon>metagenomes</taxon>
        <taxon>ecological metagenomes</taxon>
    </lineage>
</organism>
<name>E6Q0R1_9ZZZZ</name>
<protein>
    <submittedName>
        <fullName evidence="1">Uncharacterized protein</fullName>
    </submittedName>
</protein>
<dbReference type="EMBL" id="CABO01000005">
    <property type="protein sequence ID" value="CBI00771.1"/>
    <property type="molecule type" value="Genomic_DNA"/>
</dbReference>
<proteinExistence type="predicted"/>
<dbReference type="AlphaFoldDB" id="E6Q0R1"/>